<sequence>MPACGDNPVPIGKKWRATTIIQGIAQPVKRAEKRVTSRQLKTGAFFDKIRPYPRSDPYLIITIQNHAFFKRKFFWQRYLVVGRWWMPSEVAGRISRR</sequence>
<organism evidence="1 2">
    <name type="scientific">Klebsiella pneumoniae</name>
    <dbReference type="NCBI Taxonomy" id="573"/>
    <lineage>
        <taxon>Bacteria</taxon>
        <taxon>Pseudomonadati</taxon>
        <taxon>Pseudomonadota</taxon>
        <taxon>Gammaproteobacteria</taxon>
        <taxon>Enterobacterales</taxon>
        <taxon>Enterobacteriaceae</taxon>
        <taxon>Klebsiella/Raoultella group</taxon>
        <taxon>Klebsiella</taxon>
        <taxon>Klebsiella pneumoniae complex</taxon>
    </lineage>
</organism>
<comment type="caution">
    <text evidence="1">The sequence shown here is derived from an EMBL/GenBank/DDBJ whole genome shotgun (WGS) entry which is preliminary data.</text>
</comment>
<dbReference type="Proteomes" id="UP000629923">
    <property type="component" value="Unassembled WGS sequence"/>
</dbReference>
<protein>
    <submittedName>
        <fullName evidence="1">Uncharacterized protein</fullName>
    </submittedName>
</protein>
<name>A0A923ELY3_KLEPN</name>
<proteinExistence type="predicted"/>
<accession>A0A923ELY3</accession>
<dbReference type="AlphaFoldDB" id="A0A923ELY3"/>
<evidence type="ECO:0000313" key="2">
    <source>
        <dbReference type="Proteomes" id="UP000629923"/>
    </source>
</evidence>
<evidence type="ECO:0000313" key="1">
    <source>
        <dbReference type="EMBL" id="MBC2872927.1"/>
    </source>
</evidence>
<reference evidence="1" key="1">
    <citation type="submission" date="2020-08" db="EMBL/GenBank/DDBJ databases">
        <title>Tigecycline and colistin resistance in Klebsiella pneumoniae.</title>
        <authorList>
            <person name="Ramesh N."/>
            <person name="Shanthini T."/>
            <person name="Prasanth M."/>
            <person name="Senthilkumar N."/>
            <person name="Meesala Krishna M."/>
            <person name="Guruswami G."/>
        </authorList>
    </citation>
    <scope>NUCLEOTIDE SEQUENCE</scope>
    <source>
        <strain evidence="1">SHM 84C</strain>
    </source>
</reference>
<dbReference type="EMBL" id="JACLQZ010000001">
    <property type="protein sequence ID" value="MBC2872927.1"/>
    <property type="molecule type" value="Genomic_DNA"/>
</dbReference>
<gene>
    <name evidence="1" type="ORF">H7U18_11315</name>
</gene>